<name>A0A495IIC1_9MICO</name>
<dbReference type="Proteomes" id="UP000280008">
    <property type="component" value="Unassembled WGS sequence"/>
</dbReference>
<gene>
    <name evidence="1" type="ORF">C8E83_2296</name>
</gene>
<organism evidence="1 2">
    <name type="scientific">Frondihabitans australicus</name>
    <dbReference type="NCBI Taxonomy" id="386892"/>
    <lineage>
        <taxon>Bacteria</taxon>
        <taxon>Bacillati</taxon>
        <taxon>Actinomycetota</taxon>
        <taxon>Actinomycetes</taxon>
        <taxon>Micrococcales</taxon>
        <taxon>Microbacteriaceae</taxon>
        <taxon>Frondihabitans</taxon>
    </lineage>
</organism>
<reference evidence="1 2" key="1">
    <citation type="submission" date="2018-10" db="EMBL/GenBank/DDBJ databases">
        <title>Sequencing the genomes of 1000 actinobacteria strains.</title>
        <authorList>
            <person name="Klenk H.-P."/>
        </authorList>
    </citation>
    <scope>NUCLEOTIDE SEQUENCE [LARGE SCALE GENOMIC DNA]</scope>
    <source>
        <strain evidence="1 2">DSM 17894</strain>
    </source>
</reference>
<sequence length="400" mass="43109">MAPIRRELDIWPRTGFADQLWTEGWDPDDPDYPRESLDALLRTARRVSEMMSIAIAAERIDARRSSIRIMPQGASESGDVEVRVHSKLIDGGEVVGLLVPHGLESLAPEARAEVVLTVWTTALLRIAELRAWPDPAAVERAADVVRRQGFTLAFAGPEVPNPAGDRRMRVVGALHDDGFLRLQLEFRDSSAGDDGSLVTTPEFLGGSSVEAARRAIGGLRWLDDVLVGGEARAMPGLPSEIGVVRADARTGELSVDAAPPAPRSSAPVETAASSVGVRLWERPARYIELRLGGGGPMNGVPRQYVGEIARLGDVVSAEGPWRDWWLQAGATAVTVFWWYDAVKPGVRIRLGDEITGSFSRPVGSIEGGSAAAAMARDDFGAVLERIRSRLSLDAHPPLDA</sequence>
<comment type="caution">
    <text evidence="1">The sequence shown here is derived from an EMBL/GenBank/DDBJ whole genome shotgun (WGS) entry which is preliminary data.</text>
</comment>
<evidence type="ECO:0000313" key="1">
    <source>
        <dbReference type="EMBL" id="RKR75158.1"/>
    </source>
</evidence>
<protein>
    <submittedName>
        <fullName evidence="1">Uncharacterized protein</fullName>
    </submittedName>
</protein>
<dbReference type="EMBL" id="RBKS01000001">
    <property type="protein sequence ID" value="RKR75158.1"/>
    <property type="molecule type" value="Genomic_DNA"/>
</dbReference>
<accession>A0A495IIC1</accession>
<dbReference type="RefSeq" id="WP_121369984.1">
    <property type="nucleotide sequence ID" value="NZ_RBKS01000001.1"/>
</dbReference>
<dbReference type="AlphaFoldDB" id="A0A495IIC1"/>
<evidence type="ECO:0000313" key="2">
    <source>
        <dbReference type="Proteomes" id="UP000280008"/>
    </source>
</evidence>
<proteinExistence type="predicted"/>
<dbReference type="OrthoDB" id="3292610at2"/>
<keyword evidence="2" id="KW-1185">Reference proteome</keyword>